<sequence length="356" mass="39818">MTRTESREYLLEEHGEIIAAGVDADNTGRSKNPYLDRVSNIAGCEGIAREDVILVDDNPKYKVPAEAGGYQFLLVSREDNRDLAYKDKAYLIQVMRKAGLSDEKVLAGIVKNADNRDVRMDLLDVYMRTGPHSVEGLGLAKKIKARDQELQQVQAMRKAELSDEKILVNIVRKFDDRNVRMDLLDVYMKIGPHSTEGLRFAGQIKARDQELQQAYYPKLAVLEGHCAKHEQKSADSDPFKWPEVRAFVNKARECAKDYLVNGSNDDFESLQDSREIMSSLSEHRTSKVLRVAGTIALSVLASCIGIGLPWVAYKTVQAAQNYWEGKPVNFLFLGETTSSVQAQAIKSAVPRPAMAH</sequence>
<evidence type="ECO:0000313" key="3">
    <source>
        <dbReference type="Proteomes" id="UP000029558"/>
    </source>
</evidence>
<keyword evidence="1" id="KW-1133">Transmembrane helix</keyword>
<keyword evidence="1" id="KW-0812">Transmembrane</keyword>
<dbReference type="Proteomes" id="UP000029558">
    <property type="component" value="Chromosome"/>
</dbReference>
<feature type="transmembrane region" description="Helical" evidence="1">
    <location>
        <begin position="288"/>
        <end position="312"/>
    </location>
</feature>
<accession>A0AAC8VIQ4</accession>
<keyword evidence="1" id="KW-0472">Membrane</keyword>
<gene>
    <name evidence="2" type="ORF">KU39_2134</name>
</gene>
<name>A0AAC8VIQ4_PISSA</name>
<dbReference type="AlphaFoldDB" id="A0AAC8VIQ4"/>
<evidence type="ECO:0000313" key="2">
    <source>
        <dbReference type="EMBL" id="ALB23314.1"/>
    </source>
</evidence>
<reference evidence="2 3" key="1">
    <citation type="journal article" date="2014" name="Genome Announc.">
        <title>Comparative Genome Analysis of Two Isolates of the Fish Pathogen Piscirickettsia salmonis from Different Hosts Reveals Major Differences in Virulence-Associated Secretion Systems.</title>
        <authorList>
            <person name="Bohle H."/>
            <person name="Henriquez P."/>
            <person name="Grothusen H."/>
            <person name="Navas E."/>
            <person name="Sandoval A."/>
            <person name="Bustamante F."/>
            <person name="Bustos P."/>
            <person name="Mancilla M."/>
        </authorList>
    </citation>
    <scope>NUCLEOTIDE SEQUENCE [LARGE SCALE GENOMIC DNA]</scope>
    <source>
        <strain evidence="3">B1-32597</strain>
    </source>
</reference>
<protein>
    <submittedName>
        <fullName evidence="2">PAS/PAC sensor protein</fullName>
    </submittedName>
</protein>
<proteinExistence type="predicted"/>
<organism evidence="2 3">
    <name type="scientific">Piscirickettsia salmonis</name>
    <dbReference type="NCBI Taxonomy" id="1238"/>
    <lineage>
        <taxon>Bacteria</taxon>
        <taxon>Pseudomonadati</taxon>
        <taxon>Pseudomonadota</taxon>
        <taxon>Gammaproteobacteria</taxon>
        <taxon>Thiotrichales</taxon>
        <taxon>Piscirickettsiaceae</taxon>
        <taxon>Piscirickettsia</taxon>
    </lineage>
</organism>
<evidence type="ECO:0000256" key="1">
    <source>
        <dbReference type="SAM" id="Phobius"/>
    </source>
</evidence>
<dbReference type="EMBL" id="CP012508">
    <property type="protein sequence ID" value="ALB23314.1"/>
    <property type="molecule type" value="Genomic_DNA"/>
</dbReference>